<sequence>MRNFTSFAVLLLGWSWPVSGFLQTVNLFDDTDPSIHNLRLIKDLRHIKNVKKGLEGVFQASEVVTEQRISVIGKHLESYVEYWLQFYRVRINFKPNQIEMQPSYYLAWRDFLPSHFATDELLAQCLELKVRALLFTDEIRKALDNPTYRVEPLTINALEAKLSNPVTARFRLPHLQCNDEENKGMLLRLRAYLLMIQIKEKYQTDITYPPKQELEQLKDFSDVTYKKGALIRIFPLLGVVGKQRISEIEKDMKTYVRYWLEFYHCEYFFDTRVPYVNQDDAVNAYLRRRRKLELRALLFTEEIQKALSDSKYMPRSFEVMQMEYNPPSKQQTGGFL</sequence>
<evidence type="ECO:0008006" key="4">
    <source>
        <dbReference type="Google" id="ProtNLM"/>
    </source>
</evidence>
<comment type="caution">
    <text evidence="2">The sequence shown here is derived from an EMBL/GenBank/DDBJ whole genome shotgun (WGS) entry which is preliminary data.</text>
</comment>
<feature type="chain" id="PRO_5001532464" description="RxLR effector protein" evidence="1">
    <location>
        <begin position="21"/>
        <end position="336"/>
    </location>
</feature>
<protein>
    <recommendedName>
        <fullName evidence="4">RxLR effector protein</fullName>
    </recommendedName>
</protein>
<dbReference type="AlphaFoldDB" id="A0A024GGQ2"/>
<dbReference type="EMBL" id="CAIX01000115">
    <property type="protein sequence ID" value="CCI46067.1"/>
    <property type="molecule type" value="Genomic_DNA"/>
</dbReference>
<keyword evidence="1" id="KW-0732">Signal</keyword>
<evidence type="ECO:0000313" key="3">
    <source>
        <dbReference type="Proteomes" id="UP000053237"/>
    </source>
</evidence>
<organism evidence="2 3">
    <name type="scientific">Albugo candida</name>
    <dbReference type="NCBI Taxonomy" id="65357"/>
    <lineage>
        <taxon>Eukaryota</taxon>
        <taxon>Sar</taxon>
        <taxon>Stramenopiles</taxon>
        <taxon>Oomycota</taxon>
        <taxon>Peronosporomycetes</taxon>
        <taxon>Albuginales</taxon>
        <taxon>Albuginaceae</taxon>
        <taxon>Albugo</taxon>
    </lineage>
</organism>
<evidence type="ECO:0000256" key="1">
    <source>
        <dbReference type="SAM" id="SignalP"/>
    </source>
</evidence>
<name>A0A024GGQ2_9STRA</name>
<accession>A0A024GGQ2</accession>
<keyword evidence="3" id="KW-1185">Reference proteome</keyword>
<reference evidence="2 3" key="1">
    <citation type="submission" date="2012-05" db="EMBL/GenBank/DDBJ databases">
        <title>Recombination and specialization in a pathogen metapopulation.</title>
        <authorList>
            <person name="Gardiner A."/>
            <person name="Kemen E."/>
            <person name="Schultz-Larsen T."/>
            <person name="MacLean D."/>
            <person name="Van Oosterhout C."/>
            <person name="Jones J.D.G."/>
        </authorList>
    </citation>
    <scope>NUCLEOTIDE SEQUENCE [LARGE SCALE GENOMIC DNA]</scope>
    <source>
        <strain evidence="2 3">Ac Nc2</strain>
    </source>
</reference>
<proteinExistence type="predicted"/>
<feature type="signal peptide" evidence="1">
    <location>
        <begin position="1"/>
        <end position="20"/>
    </location>
</feature>
<dbReference type="Proteomes" id="UP000053237">
    <property type="component" value="Unassembled WGS sequence"/>
</dbReference>
<gene>
    <name evidence="2" type="ORF">BN9_069960</name>
</gene>
<dbReference type="InParanoid" id="A0A024GGQ2"/>
<evidence type="ECO:0000313" key="2">
    <source>
        <dbReference type="EMBL" id="CCI46067.1"/>
    </source>
</evidence>